<proteinExistence type="predicted"/>
<protein>
    <submittedName>
        <fullName evidence="1">(salmon louse) hypothetical protein</fullName>
    </submittedName>
</protein>
<dbReference type="AlphaFoldDB" id="A0A7R8D081"/>
<evidence type="ECO:0000313" key="2">
    <source>
        <dbReference type="Proteomes" id="UP000675881"/>
    </source>
</evidence>
<gene>
    <name evidence="1" type="ORF">LSAA_11858</name>
</gene>
<name>A0A7R8D081_LEPSM</name>
<reference evidence="1" key="1">
    <citation type="submission" date="2021-02" db="EMBL/GenBank/DDBJ databases">
        <authorList>
            <person name="Bekaert M."/>
        </authorList>
    </citation>
    <scope>NUCLEOTIDE SEQUENCE</scope>
    <source>
        <strain evidence="1">IoA-00</strain>
    </source>
</reference>
<accession>A0A7R8D081</accession>
<keyword evidence="2" id="KW-1185">Reference proteome</keyword>
<organism evidence="1 2">
    <name type="scientific">Lepeophtheirus salmonis</name>
    <name type="common">Salmon louse</name>
    <name type="synonym">Caligus salmonis</name>
    <dbReference type="NCBI Taxonomy" id="72036"/>
    <lineage>
        <taxon>Eukaryota</taxon>
        <taxon>Metazoa</taxon>
        <taxon>Ecdysozoa</taxon>
        <taxon>Arthropoda</taxon>
        <taxon>Crustacea</taxon>
        <taxon>Multicrustacea</taxon>
        <taxon>Hexanauplia</taxon>
        <taxon>Copepoda</taxon>
        <taxon>Siphonostomatoida</taxon>
        <taxon>Caligidae</taxon>
        <taxon>Lepeophtheirus</taxon>
    </lineage>
</organism>
<evidence type="ECO:0000313" key="1">
    <source>
        <dbReference type="EMBL" id="CAF2981470.1"/>
    </source>
</evidence>
<dbReference type="Proteomes" id="UP000675881">
    <property type="component" value="Chromosome 6"/>
</dbReference>
<sequence>MVLNSPTESGSDEPSNTKLTVLDFNKCLSALGESPQNMPKKRHKTWKAIQNKLINIYGGLDLVSDINVDEETTNALKAQEFDQLIKDLLDKFNNSTKKKSEEIKVLTIVSHIWPIRKIQNTFKTTYHFANLPRG</sequence>
<dbReference type="EMBL" id="HG994585">
    <property type="protein sequence ID" value="CAF2981470.1"/>
    <property type="molecule type" value="Genomic_DNA"/>
</dbReference>